<dbReference type="Gene3D" id="1.20.1250.20">
    <property type="entry name" value="MFS general substrate transporter like domains"/>
    <property type="match status" value="1"/>
</dbReference>
<dbReference type="InterPro" id="IPR020846">
    <property type="entry name" value="MFS_dom"/>
</dbReference>
<dbReference type="PANTHER" id="PTHR48022">
    <property type="entry name" value="PLASTIDIC GLUCOSE TRANSPORTER 4"/>
    <property type="match status" value="1"/>
</dbReference>
<dbReference type="GeneID" id="62158127"/>
<feature type="transmembrane region" description="Helical" evidence="8">
    <location>
        <begin position="577"/>
        <end position="599"/>
    </location>
</feature>
<evidence type="ECO:0000256" key="7">
    <source>
        <dbReference type="SAM" id="MobiDB-lite"/>
    </source>
</evidence>
<sequence length="749" mass="83799">MDEKNQETTIDAAKKAIAGTEEDEAESPPRTEAGRRWLANRPGPNSAMELHYCSRCRAWRTKASCNRCMWQKAGGDPADWIWEHCHWLYDDGFCPCHWGEWAHHDYGFCPTSGRKPYVHRYSGDDQESNGDSRIENDTRAATNGGQTQAEDSAQDATEADKETEAAVGTAEAVSGMSLTTANYLKQSGKLAAMSRDINTASQHEDVRLEKGAPHISQYNDVALDDKVLNSEAAQATNTEHSFGVWEGLKTYKRAAFWSILISTTVIMEGYDVTLIGSFYGYPAFRKKYGEWLNPKDEWQISSMWQQRFNCLGALANIVGALLNGYLTPKIGHRWILIGSLFWLAAFIFVVFFAHNIEIQLLGQVLCNVPWGVFATTGPAYAAEVTPLAIRGYLTSYVNLCWCIGQFISAGVLKGLVDREDEWSYKIPFAVQWVWPIPLAIAAYLAPESPWHLVRAGKLDEAKRSLERLSEPEHNLNHDNTIAMMVHTNKLELQEQEGASLLDCFKGTNLRRTEIACMAFLSQITNGGALCYSGSFFFQQTGISASASYAISLGGTGIAFVGTIISWFYIYKFGRRTIWLCGFAFITVILWIIGFLSVAPNQTEPIIWAQSLLCIVWLGAYSMSFGPIVYTLIAEVGSTRLRTQTVVLARSTYYVGNIICGGLIQPKMLAPGDWNIKGKTAFFWSVLATLTFVWGYFRIFETKGRTFGELDVMFQKGVSARNSAKYQLTQEEVFLAEQTHDVPGQREEKR</sequence>
<feature type="transmembrane region" description="Helical" evidence="8">
    <location>
        <begin position="548"/>
        <end position="570"/>
    </location>
</feature>
<evidence type="ECO:0000313" key="10">
    <source>
        <dbReference type="EMBL" id="KAF9880380.1"/>
    </source>
</evidence>
<feature type="transmembrane region" description="Helical" evidence="8">
    <location>
        <begin position="644"/>
        <end position="663"/>
    </location>
</feature>
<evidence type="ECO:0000256" key="1">
    <source>
        <dbReference type="ARBA" id="ARBA00004141"/>
    </source>
</evidence>
<evidence type="ECO:0000259" key="9">
    <source>
        <dbReference type="PROSITE" id="PS50850"/>
    </source>
</evidence>
<dbReference type="GO" id="GO:0016020">
    <property type="term" value="C:membrane"/>
    <property type="evidence" value="ECO:0007669"/>
    <property type="project" value="UniProtKB-SubCell"/>
</dbReference>
<dbReference type="FunFam" id="1.20.1250.20:FF:000078">
    <property type="entry name" value="MFS maltose transporter, putative"/>
    <property type="match status" value="1"/>
</dbReference>
<feature type="region of interest" description="Disordered" evidence="7">
    <location>
        <begin position="120"/>
        <end position="156"/>
    </location>
</feature>
<organism evidence="10 11">
    <name type="scientific">Colletotrichum karsti</name>
    <dbReference type="NCBI Taxonomy" id="1095194"/>
    <lineage>
        <taxon>Eukaryota</taxon>
        <taxon>Fungi</taxon>
        <taxon>Dikarya</taxon>
        <taxon>Ascomycota</taxon>
        <taxon>Pezizomycotina</taxon>
        <taxon>Sordariomycetes</taxon>
        <taxon>Hypocreomycetidae</taxon>
        <taxon>Glomerellales</taxon>
        <taxon>Glomerellaceae</taxon>
        <taxon>Colletotrichum</taxon>
        <taxon>Colletotrichum boninense species complex</taxon>
    </lineage>
</organism>
<dbReference type="AlphaFoldDB" id="A0A9P6LP37"/>
<keyword evidence="3" id="KW-0813">Transport</keyword>
<dbReference type="GO" id="GO:0005351">
    <property type="term" value="F:carbohydrate:proton symporter activity"/>
    <property type="evidence" value="ECO:0007669"/>
    <property type="project" value="TreeGrafter"/>
</dbReference>
<protein>
    <submittedName>
        <fullName evidence="10">Alpha-glucosides permease mph2 3</fullName>
    </submittedName>
</protein>
<reference evidence="10" key="2">
    <citation type="submission" date="2020-11" db="EMBL/GenBank/DDBJ databases">
        <title>Whole genome sequencing of Colletotrichum sp.</title>
        <authorList>
            <person name="Li H."/>
        </authorList>
    </citation>
    <scope>NUCLEOTIDE SEQUENCE</scope>
    <source>
        <strain evidence="10">CkLH20</strain>
    </source>
</reference>
<dbReference type="EMBL" id="JAATWM020000005">
    <property type="protein sequence ID" value="KAF9880380.1"/>
    <property type="molecule type" value="Genomic_DNA"/>
</dbReference>
<dbReference type="OrthoDB" id="6612291at2759"/>
<evidence type="ECO:0000256" key="6">
    <source>
        <dbReference type="ARBA" id="ARBA00023136"/>
    </source>
</evidence>
<dbReference type="RefSeq" id="XP_038749841.1">
    <property type="nucleotide sequence ID" value="XM_038885053.1"/>
</dbReference>
<dbReference type="InterPro" id="IPR050360">
    <property type="entry name" value="MFS_Sugar_Transporters"/>
</dbReference>
<keyword evidence="11" id="KW-1185">Reference proteome</keyword>
<dbReference type="PROSITE" id="PS50850">
    <property type="entry name" value="MFS"/>
    <property type="match status" value="1"/>
</dbReference>
<name>A0A9P6LP37_9PEZI</name>
<dbReference type="InterPro" id="IPR003663">
    <property type="entry name" value="Sugar/inositol_transpt"/>
</dbReference>
<gene>
    <name evidence="10" type="ORF">CkaCkLH20_02334</name>
</gene>
<comment type="subcellular location">
    <subcellularLocation>
        <location evidence="1">Membrane</location>
        <topology evidence="1">Multi-pass membrane protein</topology>
    </subcellularLocation>
</comment>
<evidence type="ECO:0000256" key="2">
    <source>
        <dbReference type="ARBA" id="ARBA00010992"/>
    </source>
</evidence>
<dbReference type="SUPFAM" id="SSF103473">
    <property type="entry name" value="MFS general substrate transporter"/>
    <property type="match status" value="1"/>
</dbReference>
<feature type="transmembrane region" description="Helical" evidence="8">
    <location>
        <begin position="332"/>
        <end position="353"/>
    </location>
</feature>
<keyword evidence="4 8" id="KW-0812">Transmembrane</keyword>
<evidence type="ECO:0000256" key="8">
    <source>
        <dbReference type="SAM" id="Phobius"/>
    </source>
</evidence>
<feature type="region of interest" description="Disordered" evidence="7">
    <location>
        <begin position="1"/>
        <end position="41"/>
    </location>
</feature>
<dbReference type="NCBIfam" id="TIGR00879">
    <property type="entry name" value="SP"/>
    <property type="match status" value="1"/>
</dbReference>
<feature type="transmembrane region" description="Helical" evidence="8">
    <location>
        <begin position="605"/>
        <end position="632"/>
    </location>
</feature>
<feature type="transmembrane region" description="Helical" evidence="8">
    <location>
        <begin position="675"/>
        <end position="696"/>
    </location>
</feature>
<keyword evidence="5 8" id="KW-1133">Transmembrane helix</keyword>
<evidence type="ECO:0000256" key="5">
    <source>
        <dbReference type="ARBA" id="ARBA00022989"/>
    </source>
</evidence>
<feature type="domain" description="Major facilitator superfamily (MFS) profile" evidence="9">
    <location>
        <begin position="257"/>
        <end position="702"/>
    </location>
</feature>
<dbReference type="PANTHER" id="PTHR48022:SF83">
    <property type="entry name" value="MAJOR FACILITATOR SUPERFAMILY (MFS) PROFILE DOMAIN-CONTAINING PROTEIN"/>
    <property type="match status" value="1"/>
</dbReference>
<comment type="similarity">
    <text evidence="2">Belongs to the major facilitator superfamily. Sugar transporter (TC 2.A.1.1) family.</text>
</comment>
<feature type="compositionally biased region" description="Polar residues" evidence="7">
    <location>
        <begin position="139"/>
        <end position="151"/>
    </location>
</feature>
<reference evidence="10" key="1">
    <citation type="submission" date="2020-03" db="EMBL/GenBank/DDBJ databases">
        <authorList>
            <person name="He L."/>
        </authorList>
    </citation>
    <scope>NUCLEOTIDE SEQUENCE</scope>
    <source>
        <strain evidence="10">CkLH20</strain>
    </source>
</reference>
<proteinExistence type="inferred from homology"/>
<dbReference type="InterPro" id="IPR036259">
    <property type="entry name" value="MFS_trans_sf"/>
</dbReference>
<comment type="caution">
    <text evidence="10">The sequence shown here is derived from an EMBL/GenBank/DDBJ whole genome shotgun (WGS) entry which is preliminary data.</text>
</comment>
<accession>A0A9P6LP37</accession>
<evidence type="ECO:0000313" key="11">
    <source>
        <dbReference type="Proteomes" id="UP000781932"/>
    </source>
</evidence>
<evidence type="ECO:0000256" key="4">
    <source>
        <dbReference type="ARBA" id="ARBA00022692"/>
    </source>
</evidence>
<keyword evidence="6 8" id="KW-0472">Membrane</keyword>
<dbReference type="Proteomes" id="UP000781932">
    <property type="component" value="Unassembled WGS sequence"/>
</dbReference>
<feature type="transmembrane region" description="Helical" evidence="8">
    <location>
        <begin position="514"/>
        <end position="536"/>
    </location>
</feature>
<evidence type="ECO:0000256" key="3">
    <source>
        <dbReference type="ARBA" id="ARBA00022448"/>
    </source>
</evidence>
<dbReference type="InterPro" id="IPR005828">
    <property type="entry name" value="MFS_sugar_transport-like"/>
</dbReference>
<dbReference type="Pfam" id="PF00083">
    <property type="entry name" value="Sugar_tr"/>
    <property type="match status" value="1"/>
</dbReference>